<dbReference type="InterPro" id="IPR032710">
    <property type="entry name" value="NTF2-like_dom_sf"/>
</dbReference>
<feature type="domain" description="SnoaL-like" evidence="1">
    <location>
        <begin position="13"/>
        <end position="129"/>
    </location>
</feature>
<evidence type="ECO:0000259" key="1">
    <source>
        <dbReference type="Pfam" id="PF13474"/>
    </source>
</evidence>
<dbReference type="RefSeq" id="WP_088813020.1">
    <property type="nucleotide sequence ID" value="NZ_FYEX01000001.1"/>
</dbReference>
<dbReference type="Proteomes" id="UP000197215">
    <property type="component" value="Unassembled WGS sequence"/>
</dbReference>
<organism evidence="2 3">
    <name type="scientific">Polynucleobacter victoriensis</name>
    <dbReference type="NCBI Taxonomy" id="2049319"/>
    <lineage>
        <taxon>Bacteria</taxon>
        <taxon>Pseudomonadati</taxon>
        <taxon>Pseudomonadota</taxon>
        <taxon>Betaproteobacteria</taxon>
        <taxon>Burkholderiales</taxon>
        <taxon>Burkholderiaceae</taxon>
        <taxon>Polynucleobacter</taxon>
    </lineage>
</organism>
<evidence type="ECO:0000313" key="2">
    <source>
        <dbReference type="EMBL" id="SNC64711.1"/>
    </source>
</evidence>
<dbReference type="AlphaFoldDB" id="A0A212TFX0"/>
<name>A0A212TFX0_9BURK</name>
<dbReference type="Pfam" id="PF13474">
    <property type="entry name" value="SnoaL_3"/>
    <property type="match status" value="1"/>
</dbReference>
<dbReference type="InterPro" id="IPR037401">
    <property type="entry name" value="SnoaL-like"/>
</dbReference>
<protein>
    <submittedName>
        <fullName evidence="2">SnoaL-like domain-containing protein</fullName>
    </submittedName>
</protein>
<dbReference type="Gene3D" id="3.10.450.50">
    <property type="match status" value="1"/>
</dbReference>
<gene>
    <name evidence="2" type="ORF">SAMN06295916_1148</name>
</gene>
<dbReference type="SUPFAM" id="SSF54427">
    <property type="entry name" value="NTF2-like"/>
    <property type="match status" value="1"/>
</dbReference>
<accession>A0A212TFX0</accession>
<sequence>MPRQARLFQIPDEVLDAWRESLHRNDLDGSIDLWMDEDSITCILPGGKRLTGHAELREGLKKILEDHFLWLDPIQAIGHTGIGIAFFDTTEAVRLEPDQVEPEFFLNFSYVLVQSPMGWRIAHIHASPAQEEHIQLPSTIHGFH</sequence>
<proteinExistence type="predicted"/>
<dbReference type="EMBL" id="FYEX01000001">
    <property type="protein sequence ID" value="SNC64711.1"/>
    <property type="molecule type" value="Genomic_DNA"/>
</dbReference>
<keyword evidence="3" id="KW-1185">Reference proteome</keyword>
<dbReference type="OrthoDB" id="5767026at2"/>
<evidence type="ECO:0000313" key="3">
    <source>
        <dbReference type="Proteomes" id="UP000197215"/>
    </source>
</evidence>
<reference evidence="3" key="1">
    <citation type="submission" date="2017-06" db="EMBL/GenBank/DDBJ databases">
        <authorList>
            <person name="Varghese N."/>
            <person name="Submissions S."/>
        </authorList>
    </citation>
    <scope>NUCLEOTIDE SEQUENCE [LARGE SCALE GENOMIC DNA]</scope>
    <source>
        <strain evidence="3">MWH-VicM1</strain>
    </source>
</reference>